<evidence type="ECO:0000256" key="5">
    <source>
        <dbReference type="ARBA" id="ARBA00022777"/>
    </source>
</evidence>
<evidence type="ECO:0000313" key="12">
    <source>
        <dbReference type="Proteomes" id="UP000191418"/>
    </source>
</evidence>
<keyword evidence="4" id="KW-0808">Transferase</keyword>
<dbReference type="InterPro" id="IPR000700">
    <property type="entry name" value="PAS-assoc_C"/>
</dbReference>
<dbReference type="SUPFAM" id="SSF55874">
    <property type="entry name" value="ATPase domain of HSP90 chaperone/DNA topoisomerase II/histidine kinase"/>
    <property type="match status" value="1"/>
</dbReference>
<dbReference type="InterPro" id="IPR050736">
    <property type="entry name" value="Sensor_HK_Regulatory"/>
</dbReference>
<sequence length="576" mass="64653">MHKPLPNNRMDTATAMDAHLTPPKSPLKTILALSLLPWLLLGLCWSHSADPIMLIVLGVMITLILLYFLWQQQKSVHQRYLLLLDSHREKQTNLSALQEAKTRFKRLSELSREAIFVHSHGQIIDVNAACFSLLKKTEAELLHSPIHYWFSEHRLSESCNHSCLQSIDIDGGASIVVEIRSAKTEYNGVPAMVTSLLDITEQVQAEAERRKLSLAVHNSPSGVMITNKEGVIEYANPKLLQMTGYNLSEVVGQNPRLFNGGEKTQADYQKMWNTLLSGNSWYDEFKNKRKDGKHYWVIASIAPMYDDLGEITHFVSVQEDITSIKQANKVMTEAKELAEKALKARSDFLSNMNHELRTPLNAIIGFAQLLESDHEAPLNEEQLEYTKQISTSGRHLLNLINEVLDLAKIEAKQYLLNPTHFNLLPLIKESISMLQPMAADHTVQLQLIPPIGSLPSVYADLGKVKQVLINLLTNAIKYNRADGEVFVELFAIGSNLLRVHVIDHGMGIPDALKEEVFQPFHRLHAENSGIEGTGIGLAFCKNVIELMGGQIGFESQEGEGSLFWFELPLNSETESE</sequence>
<dbReference type="SMART" id="SM00091">
    <property type="entry name" value="PAS"/>
    <property type="match status" value="2"/>
</dbReference>
<dbReference type="PROSITE" id="PS50109">
    <property type="entry name" value="HIS_KIN"/>
    <property type="match status" value="1"/>
</dbReference>
<comment type="caution">
    <text evidence="11">The sequence shown here is derived from an EMBL/GenBank/DDBJ whole genome shotgun (WGS) entry which is preliminary data.</text>
</comment>
<dbReference type="Pfam" id="PF13188">
    <property type="entry name" value="PAS_8"/>
    <property type="match status" value="1"/>
</dbReference>
<keyword evidence="7" id="KW-1133">Transmembrane helix</keyword>
<evidence type="ECO:0000256" key="2">
    <source>
        <dbReference type="ARBA" id="ARBA00012438"/>
    </source>
</evidence>
<dbReference type="GO" id="GO:0005886">
    <property type="term" value="C:plasma membrane"/>
    <property type="evidence" value="ECO:0007669"/>
    <property type="project" value="UniProtKB-ARBA"/>
</dbReference>
<dbReference type="Pfam" id="PF02518">
    <property type="entry name" value="HATPase_c"/>
    <property type="match status" value="1"/>
</dbReference>
<evidence type="ECO:0000256" key="4">
    <source>
        <dbReference type="ARBA" id="ARBA00022679"/>
    </source>
</evidence>
<dbReference type="SMART" id="SM00387">
    <property type="entry name" value="HATPase_c"/>
    <property type="match status" value="1"/>
</dbReference>
<comment type="catalytic activity">
    <reaction evidence="1">
        <text>ATP + protein L-histidine = ADP + protein N-phospho-L-histidine.</text>
        <dbReference type="EC" id="2.7.13.3"/>
    </reaction>
</comment>
<proteinExistence type="predicted"/>
<dbReference type="FunFam" id="3.30.565.10:FF:000006">
    <property type="entry name" value="Sensor histidine kinase WalK"/>
    <property type="match status" value="1"/>
</dbReference>
<dbReference type="CDD" id="cd00082">
    <property type="entry name" value="HisKA"/>
    <property type="match status" value="1"/>
</dbReference>
<dbReference type="InterPro" id="IPR035965">
    <property type="entry name" value="PAS-like_dom_sf"/>
</dbReference>
<keyword evidence="5" id="KW-0418">Kinase</keyword>
<feature type="domain" description="PAS" evidence="9">
    <location>
        <begin position="208"/>
        <end position="254"/>
    </location>
</feature>
<dbReference type="GO" id="GO:0000155">
    <property type="term" value="F:phosphorelay sensor kinase activity"/>
    <property type="evidence" value="ECO:0007669"/>
    <property type="project" value="InterPro"/>
</dbReference>
<reference evidence="11 12" key="1">
    <citation type="submission" date="2017-01" db="EMBL/GenBank/DDBJ databases">
        <title>Genome Sequencing of a Marine Spirillum, Oceanospirillum multiglobuliferum ATCC 33336, from Japan.</title>
        <authorList>
            <person name="Carney J.G."/>
            <person name="Trachtenberg A.M."/>
            <person name="Rheaume B.A."/>
            <person name="Linnane J.D."/>
            <person name="Pitts N.L."/>
            <person name="Mykles D.L."/>
            <person name="Maclea K.S."/>
        </authorList>
    </citation>
    <scope>NUCLEOTIDE SEQUENCE [LARGE SCALE GENOMIC DNA]</scope>
    <source>
        <strain evidence="11 12">ATCC 33336</strain>
    </source>
</reference>
<dbReference type="InterPro" id="IPR036890">
    <property type="entry name" value="HATPase_C_sf"/>
</dbReference>
<dbReference type="SMART" id="SM00388">
    <property type="entry name" value="HisKA"/>
    <property type="match status" value="1"/>
</dbReference>
<dbReference type="InterPro" id="IPR000014">
    <property type="entry name" value="PAS"/>
</dbReference>
<dbReference type="OrthoDB" id="9810730at2"/>
<evidence type="ECO:0000256" key="6">
    <source>
        <dbReference type="ARBA" id="ARBA00023012"/>
    </source>
</evidence>
<organism evidence="11 12">
    <name type="scientific">Oceanospirillum multiglobuliferum</name>
    <dbReference type="NCBI Taxonomy" id="64969"/>
    <lineage>
        <taxon>Bacteria</taxon>
        <taxon>Pseudomonadati</taxon>
        <taxon>Pseudomonadota</taxon>
        <taxon>Gammaproteobacteria</taxon>
        <taxon>Oceanospirillales</taxon>
        <taxon>Oceanospirillaceae</taxon>
        <taxon>Oceanospirillum</taxon>
    </lineage>
</organism>
<gene>
    <name evidence="11" type="ORF">BTE48_06655</name>
</gene>
<dbReference type="InterPro" id="IPR003594">
    <property type="entry name" value="HATPase_dom"/>
</dbReference>
<dbReference type="Gene3D" id="1.10.287.130">
    <property type="match status" value="1"/>
</dbReference>
<dbReference type="Gene3D" id="3.30.450.20">
    <property type="entry name" value="PAS domain"/>
    <property type="match status" value="2"/>
</dbReference>
<evidence type="ECO:0000256" key="3">
    <source>
        <dbReference type="ARBA" id="ARBA00022553"/>
    </source>
</evidence>
<dbReference type="PANTHER" id="PTHR43711:SF31">
    <property type="entry name" value="HISTIDINE KINASE"/>
    <property type="match status" value="1"/>
</dbReference>
<dbReference type="SUPFAM" id="SSF47384">
    <property type="entry name" value="Homodimeric domain of signal transducing histidine kinase"/>
    <property type="match status" value="1"/>
</dbReference>
<dbReference type="AlphaFoldDB" id="A0A1T4N7X2"/>
<dbReference type="InterPro" id="IPR036097">
    <property type="entry name" value="HisK_dim/P_sf"/>
</dbReference>
<evidence type="ECO:0000256" key="1">
    <source>
        <dbReference type="ARBA" id="ARBA00000085"/>
    </source>
</evidence>
<dbReference type="InterPro" id="IPR001610">
    <property type="entry name" value="PAC"/>
</dbReference>
<dbReference type="EMBL" id="MTSM01000006">
    <property type="protein sequence ID" value="OPX55868.1"/>
    <property type="molecule type" value="Genomic_DNA"/>
</dbReference>
<dbReference type="Gene3D" id="3.30.565.10">
    <property type="entry name" value="Histidine kinase-like ATPase, C-terminal domain"/>
    <property type="match status" value="1"/>
</dbReference>
<accession>A0A1T4N7X2</accession>
<dbReference type="PANTHER" id="PTHR43711">
    <property type="entry name" value="TWO-COMPONENT HISTIDINE KINASE"/>
    <property type="match status" value="1"/>
</dbReference>
<keyword evidence="7" id="KW-0812">Transmembrane</keyword>
<evidence type="ECO:0000313" key="11">
    <source>
        <dbReference type="EMBL" id="OPX55868.1"/>
    </source>
</evidence>
<dbReference type="InterPro" id="IPR004358">
    <property type="entry name" value="Sig_transdc_His_kin-like_C"/>
</dbReference>
<dbReference type="SMART" id="SM00086">
    <property type="entry name" value="PAC"/>
    <property type="match status" value="1"/>
</dbReference>
<dbReference type="CDD" id="cd00130">
    <property type="entry name" value="PAS"/>
    <property type="match status" value="1"/>
</dbReference>
<dbReference type="SUPFAM" id="SSF55785">
    <property type="entry name" value="PYP-like sensor domain (PAS domain)"/>
    <property type="match status" value="2"/>
</dbReference>
<evidence type="ECO:0000259" key="9">
    <source>
        <dbReference type="PROSITE" id="PS50112"/>
    </source>
</evidence>
<feature type="domain" description="PAC" evidence="10">
    <location>
        <begin position="281"/>
        <end position="333"/>
    </location>
</feature>
<feature type="transmembrane region" description="Helical" evidence="7">
    <location>
        <begin position="52"/>
        <end position="70"/>
    </location>
</feature>
<dbReference type="NCBIfam" id="TIGR00229">
    <property type="entry name" value="sensory_box"/>
    <property type="match status" value="1"/>
</dbReference>
<dbReference type="Proteomes" id="UP000191418">
    <property type="component" value="Unassembled WGS sequence"/>
</dbReference>
<evidence type="ECO:0000259" key="10">
    <source>
        <dbReference type="PROSITE" id="PS50113"/>
    </source>
</evidence>
<dbReference type="RefSeq" id="WP_139776613.1">
    <property type="nucleotide sequence ID" value="NZ_FUXG01000005.1"/>
</dbReference>
<keyword evidence="12" id="KW-1185">Reference proteome</keyword>
<dbReference type="InterPro" id="IPR003661">
    <property type="entry name" value="HisK_dim/P_dom"/>
</dbReference>
<feature type="domain" description="Histidine kinase" evidence="8">
    <location>
        <begin position="351"/>
        <end position="571"/>
    </location>
</feature>
<evidence type="ECO:0000259" key="8">
    <source>
        <dbReference type="PROSITE" id="PS50109"/>
    </source>
</evidence>
<keyword evidence="7" id="KW-0472">Membrane</keyword>
<dbReference type="Pfam" id="PF00512">
    <property type="entry name" value="HisKA"/>
    <property type="match status" value="1"/>
</dbReference>
<dbReference type="EC" id="2.7.13.3" evidence="2"/>
<dbReference type="PRINTS" id="PR00344">
    <property type="entry name" value="BCTRLSENSOR"/>
</dbReference>
<name>A0A1T4N7X2_9GAMM</name>
<evidence type="ECO:0000256" key="7">
    <source>
        <dbReference type="SAM" id="Phobius"/>
    </source>
</evidence>
<feature type="transmembrane region" description="Helical" evidence="7">
    <location>
        <begin position="26"/>
        <end position="45"/>
    </location>
</feature>
<dbReference type="InterPro" id="IPR005467">
    <property type="entry name" value="His_kinase_dom"/>
</dbReference>
<protein>
    <recommendedName>
        <fullName evidence="2">histidine kinase</fullName>
        <ecNumber evidence="2">2.7.13.3</ecNumber>
    </recommendedName>
</protein>
<keyword evidence="6" id="KW-0902">Two-component regulatory system</keyword>
<keyword evidence="3" id="KW-0597">Phosphoprotein</keyword>
<dbReference type="PROSITE" id="PS50113">
    <property type="entry name" value="PAC"/>
    <property type="match status" value="1"/>
</dbReference>
<dbReference type="PROSITE" id="PS50112">
    <property type="entry name" value="PAS"/>
    <property type="match status" value="1"/>
</dbReference>
<dbReference type="STRING" id="64969.SAMN02745127_01042"/>
<dbReference type="Pfam" id="PF13426">
    <property type="entry name" value="PAS_9"/>
    <property type="match status" value="1"/>
</dbReference>